<proteinExistence type="predicted"/>
<evidence type="ECO:0000256" key="1">
    <source>
        <dbReference type="ARBA" id="ARBA00023186"/>
    </source>
</evidence>
<keyword evidence="1" id="KW-0143">Chaperone</keyword>
<name>A0A6M3KFS3_9ZZZZ</name>
<dbReference type="Gene3D" id="2.30.33.40">
    <property type="entry name" value="GroES chaperonin"/>
    <property type="match status" value="1"/>
</dbReference>
<dbReference type="SMART" id="SM00883">
    <property type="entry name" value="Cpn10"/>
    <property type="match status" value="1"/>
</dbReference>
<dbReference type="EMBL" id="MT141447">
    <property type="protein sequence ID" value="QJA61625.1"/>
    <property type="molecule type" value="Genomic_DNA"/>
</dbReference>
<dbReference type="GO" id="GO:0044183">
    <property type="term" value="F:protein folding chaperone"/>
    <property type="evidence" value="ECO:0007669"/>
    <property type="project" value="InterPro"/>
</dbReference>
<sequence>MDMENLEFFGDRIFFEEIKPERKSAGGIYLPESKFEADFKKGKCLYVGDLVTKIKPGDIFYYENYDEKDFVTSIQERTKLITVPEEYVVAKEKS</sequence>
<dbReference type="GO" id="GO:0005524">
    <property type="term" value="F:ATP binding"/>
    <property type="evidence" value="ECO:0007669"/>
    <property type="project" value="InterPro"/>
</dbReference>
<dbReference type="InterPro" id="IPR011032">
    <property type="entry name" value="GroES-like_sf"/>
</dbReference>
<gene>
    <name evidence="3" type="ORF">MM415A00639_0004</name>
    <name evidence="2" type="ORF">MM415B00913_0023</name>
</gene>
<dbReference type="Pfam" id="PF00166">
    <property type="entry name" value="Cpn10"/>
    <property type="match status" value="1"/>
</dbReference>
<dbReference type="EMBL" id="MT142437">
    <property type="protein sequence ID" value="QJA80819.1"/>
    <property type="molecule type" value="Genomic_DNA"/>
</dbReference>
<evidence type="ECO:0000313" key="3">
    <source>
        <dbReference type="EMBL" id="QJA80819.1"/>
    </source>
</evidence>
<evidence type="ECO:0000313" key="2">
    <source>
        <dbReference type="EMBL" id="QJA61625.1"/>
    </source>
</evidence>
<dbReference type="AlphaFoldDB" id="A0A6M3KFS3"/>
<protein>
    <submittedName>
        <fullName evidence="3">Putative chaperonin</fullName>
    </submittedName>
</protein>
<organism evidence="3">
    <name type="scientific">viral metagenome</name>
    <dbReference type="NCBI Taxonomy" id="1070528"/>
    <lineage>
        <taxon>unclassified sequences</taxon>
        <taxon>metagenomes</taxon>
        <taxon>organismal metagenomes</taxon>
    </lineage>
</organism>
<reference evidence="3" key="1">
    <citation type="submission" date="2020-03" db="EMBL/GenBank/DDBJ databases">
        <title>The deep terrestrial virosphere.</title>
        <authorList>
            <person name="Holmfeldt K."/>
            <person name="Nilsson E."/>
            <person name="Simone D."/>
            <person name="Lopez-Fernandez M."/>
            <person name="Wu X."/>
            <person name="de Brujin I."/>
            <person name="Lundin D."/>
            <person name="Andersson A."/>
            <person name="Bertilsson S."/>
            <person name="Dopson M."/>
        </authorList>
    </citation>
    <scope>NUCLEOTIDE SEQUENCE</scope>
    <source>
        <strain evidence="3">MM415A00639</strain>
        <strain evidence="2">MM415B00913</strain>
    </source>
</reference>
<dbReference type="CDD" id="cd00320">
    <property type="entry name" value="cpn10"/>
    <property type="match status" value="1"/>
</dbReference>
<dbReference type="InterPro" id="IPR020818">
    <property type="entry name" value="Chaperonin_GroES"/>
</dbReference>
<accession>A0A6M3KFS3</accession>
<dbReference type="InterPro" id="IPR037124">
    <property type="entry name" value="Chaperonin_GroES_sf"/>
</dbReference>
<dbReference type="SUPFAM" id="SSF50129">
    <property type="entry name" value="GroES-like"/>
    <property type="match status" value="1"/>
</dbReference>